<evidence type="ECO:0000313" key="3">
    <source>
        <dbReference type="Proteomes" id="UP000324222"/>
    </source>
</evidence>
<dbReference type="AlphaFoldDB" id="A0A5B7G725"/>
<sequence length="138" mass="15448">MLPYAPLRVAEAVLISRVTRVCLVEVHGVKGVTCHGHNAFTHPPVFLKGAAPLICAAQCPPLPVLDSHTDSLLFFVFLPLLDSHFLLTLVLLITIIFYHLNDLLTPLLFQFILIVTLFRFIDHLPYLYPPPSNPLVPF</sequence>
<keyword evidence="1" id="KW-1133">Transmembrane helix</keyword>
<comment type="caution">
    <text evidence="2">The sequence shown here is derived from an EMBL/GenBank/DDBJ whole genome shotgun (WGS) entry which is preliminary data.</text>
</comment>
<reference evidence="2 3" key="1">
    <citation type="submission" date="2019-05" db="EMBL/GenBank/DDBJ databases">
        <title>Another draft genome of Portunus trituberculatus and its Hox gene families provides insights of decapod evolution.</title>
        <authorList>
            <person name="Jeong J.-H."/>
            <person name="Song I."/>
            <person name="Kim S."/>
            <person name="Choi T."/>
            <person name="Kim D."/>
            <person name="Ryu S."/>
            <person name="Kim W."/>
        </authorList>
    </citation>
    <scope>NUCLEOTIDE SEQUENCE [LARGE SCALE GENOMIC DNA]</scope>
    <source>
        <tissue evidence="2">Muscle</tissue>
    </source>
</reference>
<evidence type="ECO:0000313" key="2">
    <source>
        <dbReference type="EMBL" id="MPC53399.1"/>
    </source>
</evidence>
<feature type="transmembrane region" description="Helical" evidence="1">
    <location>
        <begin position="107"/>
        <end position="128"/>
    </location>
</feature>
<organism evidence="2 3">
    <name type="scientific">Portunus trituberculatus</name>
    <name type="common">Swimming crab</name>
    <name type="synonym">Neptunus trituberculatus</name>
    <dbReference type="NCBI Taxonomy" id="210409"/>
    <lineage>
        <taxon>Eukaryota</taxon>
        <taxon>Metazoa</taxon>
        <taxon>Ecdysozoa</taxon>
        <taxon>Arthropoda</taxon>
        <taxon>Crustacea</taxon>
        <taxon>Multicrustacea</taxon>
        <taxon>Malacostraca</taxon>
        <taxon>Eumalacostraca</taxon>
        <taxon>Eucarida</taxon>
        <taxon>Decapoda</taxon>
        <taxon>Pleocyemata</taxon>
        <taxon>Brachyura</taxon>
        <taxon>Eubrachyura</taxon>
        <taxon>Portunoidea</taxon>
        <taxon>Portunidae</taxon>
        <taxon>Portuninae</taxon>
        <taxon>Portunus</taxon>
    </lineage>
</organism>
<keyword evidence="1" id="KW-0472">Membrane</keyword>
<dbReference type="Proteomes" id="UP000324222">
    <property type="component" value="Unassembled WGS sequence"/>
</dbReference>
<keyword evidence="3" id="KW-1185">Reference proteome</keyword>
<proteinExistence type="predicted"/>
<feature type="transmembrane region" description="Helical" evidence="1">
    <location>
        <begin position="72"/>
        <end position="100"/>
    </location>
</feature>
<dbReference type="EMBL" id="VSRR010011594">
    <property type="protein sequence ID" value="MPC53399.1"/>
    <property type="molecule type" value="Genomic_DNA"/>
</dbReference>
<keyword evidence="1" id="KW-0812">Transmembrane</keyword>
<accession>A0A5B7G725</accession>
<name>A0A5B7G725_PORTR</name>
<evidence type="ECO:0000256" key="1">
    <source>
        <dbReference type="SAM" id="Phobius"/>
    </source>
</evidence>
<gene>
    <name evidence="2" type="ORF">E2C01_047288</name>
</gene>
<protein>
    <submittedName>
        <fullName evidence="2">Uncharacterized protein</fullName>
    </submittedName>
</protein>